<dbReference type="PANTHER" id="PTHR23516:SF2">
    <property type="entry name" value="MOLYBDATE-ANION TRANSPORTER"/>
    <property type="match status" value="1"/>
</dbReference>
<sequence length="472" mass="52962">MAVVVEREKWELSPLTYGFLFFCCFFCVFLRPYFSRSGGAAARMTATVSSLSDLDRTASFLRFHSRFLLLYFLASVMEGLELFIGEYEFSYIRMSREQMVLAASAGAAASLVIGTFIGFLCDIIGPRKLCILFYFIHFLVGILKSLTMHPSILLSSLCIGITSTLYSFCFETWMVNKYEKHEHRMDLLSDSLLHDHRMDLLSDTFWLMTLLESSSLLGSQGLANFLIKDPHKGLLSPSVSAALLAIISILFIRKEWGDNHQKCTIKSYQKSFTGHILADKSIWMLGWAQASVHFSVSVFWILWAPTIVADGRELQLSNIYPCFLGSRMLGSTVFPWFSGTTSPLHNEEYSHLIAAFFVAGAVLSIIAYDYQDIGVLVVLFCIFHACVGLILPSLAKLRTMYVPSELRGGMISTSLVPANAAFLSVLVIGGYYRSLSNAVIMALASMGLLISVGCIHLLRRWKKHTHQNWHEL</sequence>
<name>A0AAP0BLW0_9ASPA</name>
<dbReference type="GO" id="GO:0015098">
    <property type="term" value="F:molybdate ion transmembrane transporter activity"/>
    <property type="evidence" value="ECO:0007669"/>
    <property type="project" value="InterPro"/>
</dbReference>
<organism evidence="2 3">
    <name type="scientific">Platanthera zijinensis</name>
    <dbReference type="NCBI Taxonomy" id="2320716"/>
    <lineage>
        <taxon>Eukaryota</taxon>
        <taxon>Viridiplantae</taxon>
        <taxon>Streptophyta</taxon>
        <taxon>Embryophyta</taxon>
        <taxon>Tracheophyta</taxon>
        <taxon>Spermatophyta</taxon>
        <taxon>Magnoliopsida</taxon>
        <taxon>Liliopsida</taxon>
        <taxon>Asparagales</taxon>
        <taxon>Orchidaceae</taxon>
        <taxon>Orchidoideae</taxon>
        <taxon>Orchideae</taxon>
        <taxon>Orchidinae</taxon>
        <taxon>Platanthera</taxon>
    </lineage>
</organism>
<feature type="transmembrane region" description="Helical" evidence="1">
    <location>
        <begin position="318"/>
        <end position="337"/>
    </location>
</feature>
<dbReference type="AlphaFoldDB" id="A0AAP0BLW0"/>
<feature type="transmembrane region" description="Helical" evidence="1">
    <location>
        <begin position="15"/>
        <end position="34"/>
    </location>
</feature>
<keyword evidence="3" id="KW-1185">Reference proteome</keyword>
<feature type="transmembrane region" description="Helical" evidence="1">
    <location>
        <begin position="152"/>
        <end position="175"/>
    </location>
</feature>
<proteinExistence type="predicted"/>
<dbReference type="InterPro" id="IPR008509">
    <property type="entry name" value="MOT2/MFSD5"/>
</dbReference>
<keyword evidence="1" id="KW-0472">Membrane</keyword>
<reference evidence="2 3" key="1">
    <citation type="journal article" date="2022" name="Nat. Plants">
        <title>Genomes of leafy and leafless Platanthera orchids illuminate the evolution of mycoheterotrophy.</title>
        <authorList>
            <person name="Li M.H."/>
            <person name="Liu K.W."/>
            <person name="Li Z."/>
            <person name="Lu H.C."/>
            <person name="Ye Q.L."/>
            <person name="Zhang D."/>
            <person name="Wang J.Y."/>
            <person name="Li Y.F."/>
            <person name="Zhong Z.M."/>
            <person name="Liu X."/>
            <person name="Yu X."/>
            <person name="Liu D.K."/>
            <person name="Tu X.D."/>
            <person name="Liu B."/>
            <person name="Hao Y."/>
            <person name="Liao X.Y."/>
            <person name="Jiang Y.T."/>
            <person name="Sun W.H."/>
            <person name="Chen J."/>
            <person name="Chen Y.Q."/>
            <person name="Ai Y."/>
            <person name="Zhai J.W."/>
            <person name="Wu S.S."/>
            <person name="Zhou Z."/>
            <person name="Hsiao Y.Y."/>
            <person name="Wu W.L."/>
            <person name="Chen Y.Y."/>
            <person name="Lin Y.F."/>
            <person name="Hsu J.L."/>
            <person name="Li C.Y."/>
            <person name="Wang Z.W."/>
            <person name="Zhao X."/>
            <person name="Zhong W.Y."/>
            <person name="Ma X.K."/>
            <person name="Ma L."/>
            <person name="Huang J."/>
            <person name="Chen G.Z."/>
            <person name="Huang M.Z."/>
            <person name="Huang L."/>
            <person name="Peng D.H."/>
            <person name="Luo Y.B."/>
            <person name="Zou S.Q."/>
            <person name="Chen S.P."/>
            <person name="Lan S."/>
            <person name="Tsai W.C."/>
            <person name="Van de Peer Y."/>
            <person name="Liu Z.J."/>
        </authorList>
    </citation>
    <scope>NUCLEOTIDE SEQUENCE [LARGE SCALE GENOMIC DNA]</scope>
    <source>
        <strain evidence="2">Lor287</strain>
    </source>
</reference>
<feature type="transmembrane region" description="Helical" evidence="1">
    <location>
        <begin position="438"/>
        <end position="458"/>
    </location>
</feature>
<feature type="transmembrane region" description="Helical" evidence="1">
    <location>
        <begin position="415"/>
        <end position="432"/>
    </location>
</feature>
<feature type="transmembrane region" description="Helical" evidence="1">
    <location>
        <begin position="282"/>
        <end position="303"/>
    </location>
</feature>
<dbReference type="InterPro" id="IPR036259">
    <property type="entry name" value="MFS_trans_sf"/>
</dbReference>
<evidence type="ECO:0000313" key="3">
    <source>
        <dbReference type="Proteomes" id="UP001418222"/>
    </source>
</evidence>
<comment type="caution">
    <text evidence="2">The sequence shown here is derived from an EMBL/GenBank/DDBJ whole genome shotgun (WGS) entry which is preliminary data.</text>
</comment>
<feature type="transmembrane region" description="Helical" evidence="1">
    <location>
        <begin position="99"/>
        <end position="120"/>
    </location>
</feature>
<feature type="transmembrane region" description="Helical" evidence="1">
    <location>
        <begin position="129"/>
        <end position="146"/>
    </location>
</feature>
<feature type="transmembrane region" description="Helical" evidence="1">
    <location>
        <begin position="349"/>
        <end position="367"/>
    </location>
</feature>
<feature type="transmembrane region" description="Helical" evidence="1">
    <location>
        <begin position="233"/>
        <end position="252"/>
    </location>
</feature>
<evidence type="ECO:0000313" key="2">
    <source>
        <dbReference type="EMBL" id="KAK8944115.1"/>
    </source>
</evidence>
<evidence type="ECO:0008006" key="4">
    <source>
        <dbReference type="Google" id="ProtNLM"/>
    </source>
</evidence>
<dbReference type="EMBL" id="JBBWWQ010000006">
    <property type="protein sequence ID" value="KAK8944115.1"/>
    <property type="molecule type" value="Genomic_DNA"/>
</dbReference>
<dbReference type="Pfam" id="PF05631">
    <property type="entry name" value="MFS_5"/>
    <property type="match status" value="1"/>
</dbReference>
<dbReference type="PANTHER" id="PTHR23516">
    <property type="entry name" value="SAM (S-ADENOSYL METHIONINE) TRANSPORTER"/>
    <property type="match status" value="1"/>
</dbReference>
<gene>
    <name evidence="2" type="ORF">KSP39_PZI008531</name>
</gene>
<dbReference type="SUPFAM" id="SSF103473">
    <property type="entry name" value="MFS general substrate transporter"/>
    <property type="match status" value="2"/>
</dbReference>
<keyword evidence="1" id="KW-1133">Transmembrane helix</keyword>
<accession>A0AAP0BLW0</accession>
<keyword evidence="1" id="KW-0812">Transmembrane</keyword>
<dbReference type="GO" id="GO:0016020">
    <property type="term" value="C:membrane"/>
    <property type="evidence" value="ECO:0007669"/>
    <property type="project" value="InterPro"/>
</dbReference>
<evidence type="ECO:0000256" key="1">
    <source>
        <dbReference type="SAM" id="Phobius"/>
    </source>
</evidence>
<feature type="transmembrane region" description="Helical" evidence="1">
    <location>
        <begin position="68"/>
        <end position="87"/>
    </location>
</feature>
<protein>
    <recommendedName>
        <fullName evidence="4">Molybdate-anion transporter</fullName>
    </recommendedName>
</protein>
<dbReference type="Proteomes" id="UP001418222">
    <property type="component" value="Unassembled WGS sequence"/>
</dbReference>
<dbReference type="Gene3D" id="1.20.1250.20">
    <property type="entry name" value="MFS general substrate transporter like domains"/>
    <property type="match status" value="2"/>
</dbReference>
<feature type="transmembrane region" description="Helical" evidence="1">
    <location>
        <begin position="373"/>
        <end position="394"/>
    </location>
</feature>